<organism evidence="3 4">
    <name type="scientific">Rhizoctonia solani</name>
    <dbReference type="NCBI Taxonomy" id="456999"/>
    <lineage>
        <taxon>Eukaryota</taxon>
        <taxon>Fungi</taxon>
        <taxon>Dikarya</taxon>
        <taxon>Basidiomycota</taxon>
        <taxon>Agaricomycotina</taxon>
        <taxon>Agaricomycetes</taxon>
        <taxon>Cantharellales</taxon>
        <taxon>Ceratobasidiaceae</taxon>
        <taxon>Rhizoctonia</taxon>
    </lineage>
</organism>
<dbReference type="InterPro" id="IPR000782">
    <property type="entry name" value="FAS1_domain"/>
</dbReference>
<evidence type="ECO:0000256" key="1">
    <source>
        <dbReference type="SAM" id="SignalP"/>
    </source>
</evidence>
<dbReference type="InterPro" id="IPR050904">
    <property type="entry name" value="Adhesion/Biosynth-related"/>
</dbReference>
<evidence type="ECO:0000313" key="4">
    <source>
        <dbReference type="Proteomes" id="UP000663840"/>
    </source>
</evidence>
<dbReference type="Pfam" id="PF02469">
    <property type="entry name" value="Fasciclin"/>
    <property type="match status" value="1"/>
</dbReference>
<feature type="domain" description="FAS1" evidence="2">
    <location>
        <begin position="210"/>
        <end position="339"/>
    </location>
</feature>
<dbReference type="Proteomes" id="UP000663840">
    <property type="component" value="Unassembled WGS sequence"/>
</dbReference>
<keyword evidence="1" id="KW-0732">Signal</keyword>
<dbReference type="SUPFAM" id="SSF82153">
    <property type="entry name" value="FAS1 domain"/>
    <property type="match status" value="2"/>
</dbReference>
<dbReference type="GO" id="GO:0005615">
    <property type="term" value="C:extracellular space"/>
    <property type="evidence" value="ECO:0007669"/>
    <property type="project" value="TreeGrafter"/>
</dbReference>
<sequence length="342" mass="38011">MKLLSQFVLTLLATLSVIQAASVAPRNNDYFLSEFLDALNKNNLTTLANSYEKIAQTDAGGEVIDALKNNGKVTLLAPENESFKSSTDELGANVLLYNTIWGSIYEHFKTSKNYLSRRGSTHSRDIAQTAYPRPAGSRKRTYNLQDYQVQVIDQFSNNDSDSWKRWSNDPLILIDRAVGSAKVVGSFTFKNIIVLIIDSVLSLPGKVSDLLCKPLIKNAPEGFVKFGSALQKAGLLNSLDNRGARLTLFAPIDDEFCDIDKFSKEELKSFLKNHFFFGKVVFSPLFPSVRKATAESGKQLEFLFENDINYVCCGNTKAAVLRSDVISENGVLHVIDRPLKCD</sequence>
<dbReference type="SMART" id="SM00554">
    <property type="entry name" value="FAS1"/>
    <property type="match status" value="2"/>
</dbReference>
<proteinExistence type="predicted"/>
<dbReference type="Gene3D" id="2.30.180.10">
    <property type="entry name" value="FAS1 domain"/>
    <property type="match status" value="2"/>
</dbReference>
<evidence type="ECO:0000259" key="2">
    <source>
        <dbReference type="PROSITE" id="PS50213"/>
    </source>
</evidence>
<dbReference type="PANTHER" id="PTHR10900:SF77">
    <property type="entry name" value="FI19380P1"/>
    <property type="match status" value="1"/>
</dbReference>
<protein>
    <recommendedName>
        <fullName evidence="2">FAS1 domain-containing protein</fullName>
    </recommendedName>
</protein>
<gene>
    <name evidence="3" type="ORF">RDB_LOCUS51668</name>
</gene>
<name>A0A8H2X9U3_9AGAM</name>
<feature type="signal peptide" evidence="1">
    <location>
        <begin position="1"/>
        <end position="20"/>
    </location>
</feature>
<evidence type="ECO:0000313" key="3">
    <source>
        <dbReference type="EMBL" id="CAE6418135.1"/>
    </source>
</evidence>
<comment type="caution">
    <text evidence="3">The sequence shown here is derived from an EMBL/GenBank/DDBJ whole genome shotgun (WGS) entry which is preliminary data.</text>
</comment>
<reference evidence="3" key="1">
    <citation type="submission" date="2021-01" db="EMBL/GenBank/DDBJ databases">
        <authorList>
            <person name="Kaushik A."/>
        </authorList>
    </citation>
    <scope>NUCLEOTIDE SEQUENCE</scope>
    <source>
        <strain evidence="3">AG1-1A</strain>
    </source>
</reference>
<dbReference type="PANTHER" id="PTHR10900">
    <property type="entry name" value="PERIOSTIN-RELATED"/>
    <property type="match status" value="1"/>
</dbReference>
<dbReference type="InterPro" id="IPR036378">
    <property type="entry name" value="FAS1_dom_sf"/>
</dbReference>
<dbReference type="AlphaFoldDB" id="A0A8H2X9U3"/>
<accession>A0A8H2X9U3</accession>
<dbReference type="EMBL" id="CAJMWR010001186">
    <property type="protein sequence ID" value="CAE6418135.1"/>
    <property type="molecule type" value="Genomic_DNA"/>
</dbReference>
<feature type="chain" id="PRO_5034825623" description="FAS1 domain-containing protein" evidence="1">
    <location>
        <begin position="21"/>
        <end position="342"/>
    </location>
</feature>
<dbReference type="PROSITE" id="PS50213">
    <property type="entry name" value="FAS1"/>
    <property type="match status" value="1"/>
</dbReference>